<gene>
    <name evidence="1" type="ORF">WN72_44610</name>
</gene>
<proteinExistence type="predicted"/>
<reference evidence="1 2" key="1">
    <citation type="submission" date="2018-06" db="EMBL/GenBank/DDBJ databases">
        <title>Comparative genomics of Bradyrhizobium nodulating Arachidis hypogaea.</title>
        <authorList>
            <person name="Li Y."/>
        </authorList>
    </citation>
    <scope>NUCLEOTIDE SEQUENCE [LARGE SCALE GENOMIC DNA]</scope>
    <source>
        <strain evidence="1 2">CCBAU 051107</strain>
    </source>
</reference>
<dbReference type="EMBL" id="CP030050">
    <property type="protein sequence ID" value="QOZ72590.1"/>
    <property type="molecule type" value="Genomic_DNA"/>
</dbReference>
<dbReference type="KEGG" id="barh:WN72_44610"/>
<name>A0AAE7NYL0_9BRAD</name>
<dbReference type="Proteomes" id="UP000594015">
    <property type="component" value="Chromosome"/>
</dbReference>
<dbReference type="RefSeq" id="WP_092220906.1">
    <property type="nucleotide sequence ID" value="NZ_CP030050.1"/>
</dbReference>
<evidence type="ECO:0000313" key="2">
    <source>
        <dbReference type="Proteomes" id="UP000594015"/>
    </source>
</evidence>
<organism evidence="1 2">
    <name type="scientific">Bradyrhizobium arachidis</name>
    <dbReference type="NCBI Taxonomy" id="858423"/>
    <lineage>
        <taxon>Bacteria</taxon>
        <taxon>Pseudomonadati</taxon>
        <taxon>Pseudomonadota</taxon>
        <taxon>Alphaproteobacteria</taxon>
        <taxon>Hyphomicrobiales</taxon>
        <taxon>Nitrobacteraceae</taxon>
        <taxon>Bradyrhizobium</taxon>
    </lineage>
</organism>
<protein>
    <submittedName>
        <fullName evidence="1">Uncharacterized protein</fullName>
    </submittedName>
</protein>
<evidence type="ECO:0000313" key="1">
    <source>
        <dbReference type="EMBL" id="QOZ72590.1"/>
    </source>
</evidence>
<accession>A0AAE7NYL0</accession>
<dbReference type="AlphaFoldDB" id="A0AAE7NYL0"/>
<sequence>MSVKRPAIALDSVLKVECTYLITERIEVAIGDCETGCAPAQPEGSTMPISRLLLEANLSAEQRHFYELAFNTALCKLNLVDRGDPVCELVARKIIEVGSSGVSNAVALSEIAVRELLAK</sequence>